<dbReference type="Pfam" id="PF00126">
    <property type="entry name" value="HTH_1"/>
    <property type="match status" value="1"/>
</dbReference>
<dbReference type="SUPFAM" id="SSF53850">
    <property type="entry name" value="Periplasmic binding protein-like II"/>
    <property type="match status" value="1"/>
</dbReference>
<keyword evidence="3" id="KW-0238">DNA-binding</keyword>
<organism evidence="6 7">
    <name type="scientific">Halopseudomonas laoshanensis</name>
    <dbReference type="NCBI Taxonomy" id="2268758"/>
    <lineage>
        <taxon>Bacteria</taxon>
        <taxon>Pseudomonadati</taxon>
        <taxon>Pseudomonadota</taxon>
        <taxon>Gammaproteobacteria</taxon>
        <taxon>Pseudomonadales</taxon>
        <taxon>Pseudomonadaceae</taxon>
        <taxon>Halopseudomonas</taxon>
    </lineage>
</organism>
<dbReference type="GO" id="GO:0043565">
    <property type="term" value="F:sequence-specific DNA binding"/>
    <property type="evidence" value="ECO:0007669"/>
    <property type="project" value="TreeGrafter"/>
</dbReference>
<dbReference type="CDD" id="cd08422">
    <property type="entry name" value="PBP2_CrgA_like"/>
    <property type="match status" value="1"/>
</dbReference>
<comment type="caution">
    <text evidence="6">The sequence shown here is derived from an EMBL/GenBank/DDBJ whole genome shotgun (WGS) entry which is preliminary data.</text>
</comment>
<dbReference type="Proteomes" id="UP000463138">
    <property type="component" value="Unassembled WGS sequence"/>
</dbReference>
<dbReference type="InterPro" id="IPR005119">
    <property type="entry name" value="LysR_subst-bd"/>
</dbReference>
<dbReference type="InterPro" id="IPR000847">
    <property type="entry name" value="LysR_HTH_N"/>
</dbReference>
<dbReference type="Gene3D" id="1.10.10.10">
    <property type="entry name" value="Winged helix-like DNA-binding domain superfamily/Winged helix DNA-binding domain"/>
    <property type="match status" value="1"/>
</dbReference>
<keyword evidence="7" id="KW-1185">Reference proteome</keyword>
<comment type="similarity">
    <text evidence="1">Belongs to the LysR transcriptional regulatory family.</text>
</comment>
<dbReference type="EMBL" id="QOVF01000001">
    <property type="protein sequence ID" value="KAA0696997.1"/>
    <property type="molecule type" value="Genomic_DNA"/>
</dbReference>
<evidence type="ECO:0000259" key="5">
    <source>
        <dbReference type="PROSITE" id="PS50931"/>
    </source>
</evidence>
<dbReference type="InterPro" id="IPR036388">
    <property type="entry name" value="WH-like_DNA-bd_sf"/>
</dbReference>
<dbReference type="InterPro" id="IPR036390">
    <property type="entry name" value="WH_DNA-bd_sf"/>
</dbReference>
<evidence type="ECO:0000256" key="4">
    <source>
        <dbReference type="ARBA" id="ARBA00023163"/>
    </source>
</evidence>
<dbReference type="SUPFAM" id="SSF46785">
    <property type="entry name" value="Winged helix' DNA-binding domain"/>
    <property type="match status" value="1"/>
</dbReference>
<proteinExistence type="inferred from homology"/>
<evidence type="ECO:0000313" key="6">
    <source>
        <dbReference type="EMBL" id="KAA0696997.1"/>
    </source>
</evidence>
<accession>A0A7V7GX78</accession>
<dbReference type="PANTHER" id="PTHR30537">
    <property type="entry name" value="HTH-TYPE TRANSCRIPTIONAL REGULATOR"/>
    <property type="match status" value="1"/>
</dbReference>
<dbReference type="AlphaFoldDB" id="A0A7V7GX78"/>
<sequence>MGLMPYMAVFVKVVECGSFSAAAERLGTTSSAVSRQVASLEAALSVKLLERTTRKLRLSEAGVEAYVRCCHLVESCQSVMEVATRFNSTPQGLVKLSVPKAFGRKLVGPHIPAFLRLYPDIDVQLRLTDNPVDLIGDDLDLMIKITDMPPLGLAARPLKKVSHVLCATEKYLAANGVPEHPSELARHSCLYLGEIPSDNRWQLRHKVTSDSVNVTVTGRFVTNHSEARLDGVLEDLGIGCLPLFMAQDALNESRIVQVLPEWHYVTSYFGMAWILYQPNKYLSPKCRVLIDYLVAQIASPEDSVSLPYGQN</sequence>
<protein>
    <submittedName>
        <fullName evidence="6">LysR family transcriptional regulator</fullName>
    </submittedName>
</protein>
<evidence type="ECO:0000256" key="2">
    <source>
        <dbReference type="ARBA" id="ARBA00023015"/>
    </source>
</evidence>
<evidence type="ECO:0000256" key="1">
    <source>
        <dbReference type="ARBA" id="ARBA00009437"/>
    </source>
</evidence>
<keyword evidence="2" id="KW-0805">Transcription regulation</keyword>
<dbReference type="PANTHER" id="PTHR30537:SF5">
    <property type="entry name" value="HTH-TYPE TRANSCRIPTIONAL ACTIVATOR TTDR-RELATED"/>
    <property type="match status" value="1"/>
</dbReference>
<dbReference type="OrthoDB" id="9815676at2"/>
<reference evidence="6 7" key="1">
    <citation type="submission" date="2018-07" db="EMBL/GenBank/DDBJ databases">
        <title>Pseudomonas laoshanensis sp. nov., isolated from soil.</title>
        <authorList>
            <person name="Sun J."/>
            <person name="Yu L."/>
            <person name="Wang M."/>
            <person name="Zhang C."/>
        </authorList>
    </citation>
    <scope>NUCLEOTIDE SEQUENCE [LARGE SCALE GENOMIC DNA]</scope>
    <source>
        <strain evidence="6 7">Y22</strain>
    </source>
</reference>
<dbReference type="InterPro" id="IPR058163">
    <property type="entry name" value="LysR-type_TF_proteobact-type"/>
</dbReference>
<feature type="domain" description="HTH lysR-type" evidence="5">
    <location>
        <begin position="4"/>
        <end position="59"/>
    </location>
</feature>
<evidence type="ECO:0000256" key="3">
    <source>
        <dbReference type="ARBA" id="ARBA00023125"/>
    </source>
</evidence>
<dbReference type="FunFam" id="1.10.10.10:FF:000001">
    <property type="entry name" value="LysR family transcriptional regulator"/>
    <property type="match status" value="1"/>
</dbReference>
<dbReference type="PROSITE" id="PS50931">
    <property type="entry name" value="HTH_LYSR"/>
    <property type="match status" value="1"/>
</dbReference>
<dbReference type="GO" id="GO:0003700">
    <property type="term" value="F:DNA-binding transcription factor activity"/>
    <property type="evidence" value="ECO:0007669"/>
    <property type="project" value="InterPro"/>
</dbReference>
<name>A0A7V7GX78_9GAMM</name>
<dbReference type="Pfam" id="PF03466">
    <property type="entry name" value="LysR_substrate"/>
    <property type="match status" value="1"/>
</dbReference>
<gene>
    <name evidence="6" type="ORF">DT594_01690</name>
</gene>
<dbReference type="Gene3D" id="3.40.190.290">
    <property type="match status" value="1"/>
</dbReference>
<keyword evidence="4" id="KW-0804">Transcription</keyword>
<dbReference type="PRINTS" id="PR00039">
    <property type="entry name" value="HTHLYSR"/>
</dbReference>
<dbReference type="GO" id="GO:0006351">
    <property type="term" value="P:DNA-templated transcription"/>
    <property type="evidence" value="ECO:0007669"/>
    <property type="project" value="TreeGrafter"/>
</dbReference>
<evidence type="ECO:0000313" key="7">
    <source>
        <dbReference type="Proteomes" id="UP000463138"/>
    </source>
</evidence>